<feature type="chain" id="PRO_5032352185" description="VWFA domain-containing protein" evidence="2">
    <location>
        <begin position="19"/>
        <end position="591"/>
    </location>
</feature>
<organism evidence="4 5">
    <name type="scientific">Steroidobacter agaridevorans</name>
    <dbReference type="NCBI Taxonomy" id="2695856"/>
    <lineage>
        <taxon>Bacteria</taxon>
        <taxon>Pseudomonadati</taxon>
        <taxon>Pseudomonadota</taxon>
        <taxon>Gammaproteobacteria</taxon>
        <taxon>Steroidobacterales</taxon>
        <taxon>Steroidobacteraceae</taxon>
        <taxon>Steroidobacter</taxon>
    </lineage>
</organism>
<dbReference type="RefSeq" id="WP_161812972.1">
    <property type="nucleotide sequence ID" value="NZ_BLJN01000003.1"/>
</dbReference>
<dbReference type="AlphaFoldDB" id="A0A829YD73"/>
<feature type="domain" description="VWFA" evidence="3">
    <location>
        <begin position="223"/>
        <end position="401"/>
    </location>
</feature>
<comment type="caution">
    <text evidence="4">The sequence shown here is derived from an EMBL/GenBank/DDBJ whole genome shotgun (WGS) entry which is preliminary data.</text>
</comment>
<proteinExistence type="predicted"/>
<dbReference type="Gene3D" id="3.40.50.410">
    <property type="entry name" value="von Willebrand factor, type A domain"/>
    <property type="match status" value="1"/>
</dbReference>
<dbReference type="InterPro" id="IPR021908">
    <property type="entry name" value="YfbK_C"/>
</dbReference>
<evidence type="ECO:0000313" key="4">
    <source>
        <dbReference type="EMBL" id="GFE81304.1"/>
    </source>
</evidence>
<dbReference type="Pfam" id="PF12450">
    <property type="entry name" value="vWF_A"/>
    <property type="match status" value="1"/>
</dbReference>
<feature type="signal peptide" evidence="2">
    <location>
        <begin position="1"/>
        <end position="18"/>
    </location>
</feature>
<accession>A0A829YD73</accession>
<dbReference type="SUPFAM" id="SSF53300">
    <property type="entry name" value="vWA-like"/>
    <property type="match status" value="1"/>
</dbReference>
<dbReference type="InterPro" id="IPR022156">
    <property type="entry name" value="Uncharacterised_YfbK_N"/>
</dbReference>
<dbReference type="Pfam" id="PF12034">
    <property type="entry name" value="YfbK_C"/>
    <property type="match status" value="1"/>
</dbReference>
<dbReference type="SMART" id="SM00327">
    <property type="entry name" value="VWA"/>
    <property type="match status" value="1"/>
</dbReference>
<feature type="region of interest" description="Disordered" evidence="1">
    <location>
        <begin position="96"/>
        <end position="121"/>
    </location>
</feature>
<dbReference type="InterPro" id="IPR036465">
    <property type="entry name" value="vWFA_dom_sf"/>
</dbReference>
<dbReference type="Proteomes" id="UP000445000">
    <property type="component" value="Unassembled WGS sequence"/>
</dbReference>
<keyword evidence="5" id="KW-1185">Reference proteome</keyword>
<reference evidence="5" key="1">
    <citation type="submission" date="2020-01" db="EMBL/GenBank/DDBJ databases">
        <title>'Steroidobacter agaridevorans' sp. nov., agar-degrading bacteria isolated from rhizosphere soils.</title>
        <authorList>
            <person name="Ikenaga M."/>
            <person name="Kataoka M."/>
            <person name="Murouchi A."/>
            <person name="Katsuragi S."/>
            <person name="Sakai M."/>
        </authorList>
    </citation>
    <scope>NUCLEOTIDE SEQUENCE [LARGE SCALE GENOMIC DNA]</scope>
    <source>
        <strain evidence="5">YU21-B</strain>
    </source>
</reference>
<gene>
    <name evidence="4" type="ORF">GCM10011487_33040</name>
</gene>
<dbReference type="PROSITE" id="PS51257">
    <property type="entry name" value="PROKAR_LIPOPROTEIN"/>
    <property type="match status" value="1"/>
</dbReference>
<evidence type="ECO:0000256" key="2">
    <source>
        <dbReference type="SAM" id="SignalP"/>
    </source>
</evidence>
<dbReference type="InterPro" id="IPR051266">
    <property type="entry name" value="CLCR"/>
</dbReference>
<dbReference type="CDD" id="cd01465">
    <property type="entry name" value="vWA_subgroup"/>
    <property type="match status" value="1"/>
</dbReference>
<dbReference type="InterPro" id="IPR002035">
    <property type="entry name" value="VWF_A"/>
</dbReference>
<evidence type="ECO:0000313" key="5">
    <source>
        <dbReference type="Proteomes" id="UP000445000"/>
    </source>
</evidence>
<evidence type="ECO:0000256" key="1">
    <source>
        <dbReference type="SAM" id="MobiDB-lite"/>
    </source>
</evidence>
<dbReference type="PANTHER" id="PTHR10579">
    <property type="entry name" value="CALCIUM-ACTIVATED CHLORIDE CHANNEL REGULATOR"/>
    <property type="match status" value="1"/>
</dbReference>
<keyword evidence="2" id="KW-0732">Signal</keyword>
<dbReference type="Pfam" id="PF00092">
    <property type="entry name" value="VWA"/>
    <property type="match status" value="1"/>
</dbReference>
<evidence type="ECO:0000259" key="3">
    <source>
        <dbReference type="PROSITE" id="PS50234"/>
    </source>
</evidence>
<dbReference type="PANTHER" id="PTHR10579:SF43">
    <property type="entry name" value="ZINC FINGER (C3HC4-TYPE RING FINGER) FAMILY PROTEIN"/>
    <property type="match status" value="1"/>
</dbReference>
<dbReference type="PROSITE" id="PS50234">
    <property type="entry name" value="VWFA"/>
    <property type="match status" value="1"/>
</dbReference>
<protein>
    <recommendedName>
        <fullName evidence="3">VWFA domain-containing protein</fullName>
    </recommendedName>
</protein>
<dbReference type="EMBL" id="BLJN01000003">
    <property type="protein sequence ID" value="GFE81304.1"/>
    <property type="molecule type" value="Genomic_DNA"/>
</dbReference>
<sequence length="591" mass="63717">MNRVVSRGSLLIAAAVLAACAAKREEKQTVAEQVGNAEPIETRMLEEQAVASPADAAIQAAPVPPAALPAPAQESYRQVTSADQLRRAEVQMKMASSAFAPPPPMQAMPANPADTERYQHQQDNGIQVAAEQPVSTFSIDVDTGAYANVRRFLNNGSLPPQDAVRVEELINYFDYEYATPNSRDIPFNVSTELSAAPWNSQALLMRIGIKGFEVEAKERPAANLVFLIDVSGSMDSPDKLPLLKNAFRLLTDQLTGRDRVSMVVYAGSSGVVLEPTPGNAKHQIQEALARLSAGGSTNGASGIQLAYKLAHDTFVKGGINRVVLATDGDFNVGTVDFEALVDIVERERTTGVELTTLGFGTGNYNEQLMERLADAGNGNYAYIDTLSEARKVLVSQLSSTLYTIAKDVKIQVEFNPSEVLEYRLIGYENRMLAREDFNNDKVDAGEIGAGHRVTALYEVVPVGAKGRVDSLRYGAKTEATAGKGELANVRLRYKKPGSDASQLLEYPIRKDSVADKVTADFRFAASVAAFGQLLRGGKYMGEFSYGDVTRLANGALGADRDGYRKEFVSLVALAKSLTPSTDASKVSQISE</sequence>
<name>A0A829YD73_9GAMM</name>